<sequence>MERRVRGKNGVDILVNQDLRELVVEVKRVNDWLMSIKIVVEGYTLKVVSAYAPHMGLDEEVKRRFWEDLDGLVRGIPSTEKLIIGGNFNGHIGRSLGGYDGVHSGFSFGDRNGGCTSLMEYVKAFELVISNSCYPKKAEHLITFRSTVVKT</sequence>
<proteinExistence type="predicted"/>
<reference evidence="1" key="1">
    <citation type="submission" date="2025-08" db="UniProtKB">
        <authorList>
            <consortium name="RefSeq"/>
        </authorList>
    </citation>
    <scope>IDENTIFICATION</scope>
</reference>
<accession>A0A1S3ZTA4</accession>
<protein>
    <submittedName>
        <fullName evidence="1">Craniofacial development protein 2-like</fullName>
    </submittedName>
</protein>
<dbReference type="OrthoDB" id="1902296at2759"/>
<gene>
    <name evidence="1" type="primary">LOC107790144</name>
</gene>
<dbReference type="Gene3D" id="3.60.10.10">
    <property type="entry name" value="Endonuclease/exonuclease/phosphatase"/>
    <property type="match status" value="1"/>
</dbReference>
<dbReference type="STRING" id="4097.A0A1S3ZTA4"/>
<dbReference type="SUPFAM" id="SSF56219">
    <property type="entry name" value="DNase I-like"/>
    <property type="match status" value="1"/>
</dbReference>
<dbReference type="InterPro" id="IPR036691">
    <property type="entry name" value="Endo/exonu/phosph_ase_sf"/>
</dbReference>
<dbReference type="KEGG" id="nta:107790144"/>
<dbReference type="InterPro" id="IPR027124">
    <property type="entry name" value="Swc5/CFDP1/2"/>
</dbReference>
<dbReference type="PaxDb" id="4097-A0A1S3ZTA4"/>
<organism evidence="1">
    <name type="scientific">Nicotiana tabacum</name>
    <name type="common">Common tobacco</name>
    <dbReference type="NCBI Taxonomy" id="4097"/>
    <lineage>
        <taxon>Eukaryota</taxon>
        <taxon>Viridiplantae</taxon>
        <taxon>Streptophyta</taxon>
        <taxon>Embryophyta</taxon>
        <taxon>Tracheophyta</taxon>
        <taxon>Spermatophyta</taxon>
        <taxon>Magnoliopsida</taxon>
        <taxon>eudicotyledons</taxon>
        <taxon>Gunneridae</taxon>
        <taxon>Pentapetalae</taxon>
        <taxon>asterids</taxon>
        <taxon>lamiids</taxon>
        <taxon>Solanales</taxon>
        <taxon>Solanaceae</taxon>
        <taxon>Nicotianoideae</taxon>
        <taxon>Nicotianeae</taxon>
        <taxon>Nicotiana</taxon>
    </lineage>
</organism>
<dbReference type="PANTHER" id="PTHR23227">
    <property type="entry name" value="BUCENTAUR RELATED"/>
    <property type="match status" value="1"/>
</dbReference>
<evidence type="ECO:0000313" key="1">
    <source>
        <dbReference type="RefSeq" id="XP_016467533.1"/>
    </source>
</evidence>
<name>A0A1S3ZTA4_TOBAC</name>
<dbReference type="PANTHER" id="PTHR23227:SF67">
    <property type="entry name" value="CRANIOFACIAL DEVELOPMENT PROTEIN 2-LIKE"/>
    <property type="match status" value="1"/>
</dbReference>
<dbReference type="RefSeq" id="XP_016467533.1">
    <property type="nucleotide sequence ID" value="XM_016612047.1"/>
</dbReference>
<dbReference type="AlphaFoldDB" id="A0A1S3ZTA4"/>